<sequence>MAEQTLDYVYLPFVIRTANIIINPFQTSPPSLSTIILTISISILITILKPPVTTRDCHPQLVLHSSSSRPVSAHRQIHFFVDHNYNRTYLLACLDIRILNINLTFQIFLNAPPLIPFIQPSKNNTPQHETTLQSLTLVPPHTHTHTQIPKVSTTFPTFLVFKPKTTTTTITVPKQTRIHTPTN</sequence>
<dbReference type="Proteomes" id="UP000241462">
    <property type="component" value="Unassembled WGS sequence"/>
</dbReference>
<evidence type="ECO:0000313" key="1">
    <source>
        <dbReference type="EMBL" id="PSR81552.1"/>
    </source>
</evidence>
<keyword evidence="2" id="KW-1185">Reference proteome</keyword>
<reference evidence="1 2" key="1">
    <citation type="journal article" date="2018" name="Mycol. Prog.">
        <title>Coniella lustricola, a new species from submerged detritus.</title>
        <authorList>
            <person name="Raudabaugh D.B."/>
            <person name="Iturriaga T."/>
            <person name="Carver A."/>
            <person name="Mondo S."/>
            <person name="Pangilinan J."/>
            <person name="Lipzen A."/>
            <person name="He G."/>
            <person name="Amirebrahimi M."/>
            <person name="Grigoriev I.V."/>
            <person name="Miller A.N."/>
        </authorList>
    </citation>
    <scope>NUCLEOTIDE SEQUENCE [LARGE SCALE GENOMIC DNA]</scope>
    <source>
        <strain evidence="1 2">B22-T-1</strain>
    </source>
</reference>
<dbReference type="AlphaFoldDB" id="A0A2T3A2B5"/>
<accession>A0A2T3A2B5</accession>
<gene>
    <name evidence="1" type="ORF">BD289DRAFT_475599</name>
</gene>
<organism evidence="1 2">
    <name type="scientific">Coniella lustricola</name>
    <dbReference type="NCBI Taxonomy" id="2025994"/>
    <lineage>
        <taxon>Eukaryota</taxon>
        <taxon>Fungi</taxon>
        <taxon>Dikarya</taxon>
        <taxon>Ascomycota</taxon>
        <taxon>Pezizomycotina</taxon>
        <taxon>Sordariomycetes</taxon>
        <taxon>Sordariomycetidae</taxon>
        <taxon>Diaporthales</taxon>
        <taxon>Schizoparmaceae</taxon>
        <taxon>Coniella</taxon>
    </lineage>
</organism>
<dbReference type="EMBL" id="KZ678499">
    <property type="protein sequence ID" value="PSR81552.1"/>
    <property type="molecule type" value="Genomic_DNA"/>
</dbReference>
<protein>
    <submittedName>
        <fullName evidence="1">Uncharacterized protein</fullName>
    </submittedName>
</protein>
<proteinExistence type="predicted"/>
<name>A0A2T3A2B5_9PEZI</name>
<dbReference type="InParanoid" id="A0A2T3A2B5"/>
<evidence type="ECO:0000313" key="2">
    <source>
        <dbReference type="Proteomes" id="UP000241462"/>
    </source>
</evidence>